<sequence>MKIRIKRWISLAFVFTMILQTSIGAADVTANAAEAKGPQNQISDQGSYVSNETNGNDFALVANESAANLYVDNHDSVSVKRAVNDFKNDIKNVTNVDAQVVNTIPNNGDVVIFGTIGSSEAIDTLISNHKLEVSELKKAMEAINGKAFSLMLLNIHSRELIKH</sequence>
<dbReference type="EMBL" id="CP090978">
    <property type="protein sequence ID" value="UJF31748.1"/>
    <property type="molecule type" value="Genomic_DNA"/>
</dbReference>
<dbReference type="RefSeq" id="WP_235118093.1">
    <property type="nucleotide sequence ID" value="NZ_CP090978.1"/>
</dbReference>
<proteinExistence type="predicted"/>
<evidence type="ECO:0000256" key="2">
    <source>
        <dbReference type="SAM" id="SignalP"/>
    </source>
</evidence>
<dbReference type="PANTHER" id="PTHR37842:SF2">
    <property type="entry name" value="GYLCOSYL HYDROLASE 115 C-TERMINAL DOMAIN-CONTAINING PROTEIN"/>
    <property type="match status" value="1"/>
</dbReference>
<evidence type="ECO:0000313" key="3">
    <source>
        <dbReference type="EMBL" id="UJF31748.1"/>
    </source>
</evidence>
<organism evidence="3 4">
    <name type="scientific">Paenibacillus hexagrammi</name>
    <dbReference type="NCBI Taxonomy" id="2908839"/>
    <lineage>
        <taxon>Bacteria</taxon>
        <taxon>Bacillati</taxon>
        <taxon>Bacillota</taxon>
        <taxon>Bacilli</taxon>
        <taxon>Bacillales</taxon>
        <taxon>Paenibacillaceae</taxon>
        <taxon>Paenibacillus</taxon>
    </lineage>
</organism>
<evidence type="ECO:0000313" key="4">
    <source>
        <dbReference type="Proteomes" id="UP001649230"/>
    </source>
</evidence>
<protein>
    <submittedName>
        <fullName evidence="3">Uncharacterized protein</fullName>
    </submittedName>
</protein>
<accession>A0ABY3SCR9</accession>
<keyword evidence="4" id="KW-1185">Reference proteome</keyword>
<evidence type="ECO:0000256" key="1">
    <source>
        <dbReference type="ARBA" id="ARBA00022801"/>
    </source>
</evidence>
<feature type="chain" id="PRO_5046879203" evidence="2">
    <location>
        <begin position="26"/>
        <end position="163"/>
    </location>
</feature>
<keyword evidence="1" id="KW-0378">Hydrolase</keyword>
<name>A0ABY3SCR9_9BACL</name>
<dbReference type="PANTHER" id="PTHR37842">
    <property type="match status" value="1"/>
</dbReference>
<feature type="signal peptide" evidence="2">
    <location>
        <begin position="1"/>
        <end position="25"/>
    </location>
</feature>
<gene>
    <name evidence="3" type="ORF">L0M14_18460</name>
</gene>
<dbReference type="Gene3D" id="3.30.379.10">
    <property type="entry name" value="Chitobiase/beta-hexosaminidase domain 2-like"/>
    <property type="match status" value="1"/>
</dbReference>
<keyword evidence="2" id="KW-0732">Signal</keyword>
<reference evidence="3 4" key="1">
    <citation type="journal article" date="2024" name="Int. J. Syst. Evol. Microbiol.">
        <title>Paenibacillus hexagrammi sp. nov., a novel bacterium isolated from the gut content of Hexagrammos agrammus.</title>
        <authorList>
            <person name="Jung H.K."/>
            <person name="Kim D.G."/>
            <person name="Zin H."/>
            <person name="Park J."/>
            <person name="Jung H."/>
            <person name="Kim Y.O."/>
            <person name="Kong H.J."/>
            <person name="Kim J.W."/>
            <person name="Kim Y.S."/>
        </authorList>
    </citation>
    <scope>NUCLEOTIDE SEQUENCE [LARGE SCALE GENOMIC DNA]</scope>
    <source>
        <strain evidence="3 4">YPD9-1</strain>
    </source>
</reference>
<dbReference type="InterPro" id="IPR029018">
    <property type="entry name" value="Hex-like_dom2"/>
</dbReference>
<dbReference type="Proteomes" id="UP001649230">
    <property type="component" value="Chromosome"/>
</dbReference>